<dbReference type="RefSeq" id="WP_170218143.1">
    <property type="nucleotide sequence ID" value="NZ_CP144375.1"/>
</dbReference>
<keyword evidence="4" id="KW-1003">Cell membrane</keyword>
<keyword evidence="7 8" id="KW-0472">Membrane</keyword>
<dbReference type="InterPro" id="IPR020846">
    <property type="entry name" value="MFS_dom"/>
</dbReference>
<dbReference type="EMBL" id="QUNO01000024">
    <property type="protein sequence ID" value="REH29630.1"/>
    <property type="molecule type" value="Genomic_DNA"/>
</dbReference>
<evidence type="ECO:0000256" key="4">
    <source>
        <dbReference type="ARBA" id="ARBA00022475"/>
    </source>
</evidence>
<dbReference type="PROSITE" id="PS50850">
    <property type="entry name" value="MFS"/>
    <property type="match status" value="1"/>
</dbReference>
<organism evidence="10 11">
    <name type="scientific">Kutzneria buriramensis</name>
    <dbReference type="NCBI Taxonomy" id="1045776"/>
    <lineage>
        <taxon>Bacteria</taxon>
        <taxon>Bacillati</taxon>
        <taxon>Actinomycetota</taxon>
        <taxon>Actinomycetes</taxon>
        <taxon>Pseudonocardiales</taxon>
        <taxon>Pseudonocardiaceae</taxon>
        <taxon>Kutzneria</taxon>
    </lineage>
</organism>
<name>A0A3E0GXJ8_9PSEU</name>
<feature type="transmembrane region" description="Helical" evidence="8">
    <location>
        <begin position="302"/>
        <end position="321"/>
    </location>
</feature>
<feature type="transmembrane region" description="Helical" evidence="8">
    <location>
        <begin position="12"/>
        <end position="33"/>
    </location>
</feature>
<gene>
    <name evidence="10" type="ORF">BCF44_12457</name>
</gene>
<dbReference type="Proteomes" id="UP000256269">
    <property type="component" value="Unassembled WGS sequence"/>
</dbReference>
<feature type="transmembrane region" description="Helical" evidence="8">
    <location>
        <begin position="171"/>
        <end position="191"/>
    </location>
</feature>
<keyword evidence="11" id="KW-1185">Reference proteome</keyword>
<keyword evidence="5 8" id="KW-0812">Transmembrane</keyword>
<evidence type="ECO:0000256" key="7">
    <source>
        <dbReference type="ARBA" id="ARBA00023136"/>
    </source>
</evidence>
<evidence type="ECO:0000256" key="8">
    <source>
        <dbReference type="SAM" id="Phobius"/>
    </source>
</evidence>
<keyword evidence="6 8" id="KW-1133">Transmembrane helix</keyword>
<feature type="transmembrane region" description="Helical" evidence="8">
    <location>
        <begin position="81"/>
        <end position="101"/>
    </location>
</feature>
<evidence type="ECO:0000313" key="11">
    <source>
        <dbReference type="Proteomes" id="UP000256269"/>
    </source>
</evidence>
<evidence type="ECO:0000256" key="3">
    <source>
        <dbReference type="ARBA" id="ARBA00022448"/>
    </source>
</evidence>
<protein>
    <submittedName>
        <fullName evidence="10">Putative MFS family arabinose efflux permease</fullName>
    </submittedName>
</protein>
<feature type="transmembrane region" description="Helical" evidence="8">
    <location>
        <begin position="107"/>
        <end position="127"/>
    </location>
</feature>
<feature type="transmembrane region" description="Helical" evidence="8">
    <location>
        <begin position="53"/>
        <end position="74"/>
    </location>
</feature>
<dbReference type="InterPro" id="IPR036259">
    <property type="entry name" value="MFS_trans_sf"/>
</dbReference>
<feature type="domain" description="Major facilitator superfamily (MFS) profile" evidence="9">
    <location>
        <begin position="16"/>
        <end position="386"/>
    </location>
</feature>
<evidence type="ECO:0000259" key="9">
    <source>
        <dbReference type="PROSITE" id="PS50850"/>
    </source>
</evidence>
<feature type="transmembrane region" description="Helical" evidence="8">
    <location>
        <begin position="253"/>
        <end position="272"/>
    </location>
</feature>
<comment type="caution">
    <text evidence="10">The sequence shown here is derived from an EMBL/GenBank/DDBJ whole genome shotgun (WGS) entry which is preliminary data.</text>
</comment>
<dbReference type="Gene3D" id="1.20.1250.20">
    <property type="entry name" value="MFS general substrate transporter like domains"/>
    <property type="match status" value="1"/>
</dbReference>
<evidence type="ECO:0000256" key="6">
    <source>
        <dbReference type="ARBA" id="ARBA00022989"/>
    </source>
</evidence>
<comment type="similarity">
    <text evidence="2">Belongs to the major facilitator superfamily.</text>
</comment>
<feature type="transmembrane region" description="Helical" evidence="8">
    <location>
        <begin position="363"/>
        <end position="385"/>
    </location>
</feature>
<feature type="transmembrane region" description="Helical" evidence="8">
    <location>
        <begin position="212"/>
        <end position="233"/>
    </location>
</feature>
<keyword evidence="3" id="KW-0813">Transport</keyword>
<proteinExistence type="inferred from homology"/>
<reference evidence="10 11" key="1">
    <citation type="submission" date="2018-08" db="EMBL/GenBank/DDBJ databases">
        <title>Genomic Encyclopedia of Archaeal and Bacterial Type Strains, Phase II (KMG-II): from individual species to whole genera.</title>
        <authorList>
            <person name="Goeker M."/>
        </authorList>
    </citation>
    <scope>NUCLEOTIDE SEQUENCE [LARGE SCALE GENOMIC DNA]</scope>
    <source>
        <strain evidence="10 11">DSM 45791</strain>
    </source>
</reference>
<evidence type="ECO:0000256" key="1">
    <source>
        <dbReference type="ARBA" id="ARBA00004651"/>
    </source>
</evidence>
<dbReference type="AlphaFoldDB" id="A0A3E0GXJ8"/>
<dbReference type="GO" id="GO:0022857">
    <property type="term" value="F:transmembrane transporter activity"/>
    <property type="evidence" value="ECO:0007669"/>
    <property type="project" value="InterPro"/>
</dbReference>
<comment type="subcellular location">
    <subcellularLocation>
        <location evidence="1">Cell membrane</location>
        <topology evidence="1">Multi-pass membrane protein</topology>
    </subcellularLocation>
</comment>
<feature type="transmembrane region" description="Helical" evidence="8">
    <location>
        <begin position="279"/>
        <end position="296"/>
    </location>
</feature>
<dbReference type="InterPro" id="IPR011701">
    <property type="entry name" value="MFS"/>
</dbReference>
<dbReference type="GO" id="GO:0005886">
    <property type="term" value="C:plasma membrane"/>
    <property type="evidence" value="ECO:0007669"/>
    <property type="project" value="UniProtKB-SubCell"/>
</dbReference>
<dbReference type="PANTHER" id="PTHR43271:SF2">
    <property type="entry name" value="BLL2771 PROTEIN"/>
    <property type="match status" value="1"/>
</dbReference>
<dbReference type="PANTHER" id="PTHR43271">
    <property type="entry name" value="BLL2771 PROTEIN"/>
    <property type="match status" value="1"/>
</dbReference>
<feature type="transmembrane region" description="Helical" evidence="8">
    <location>
        <begin position="139"/>
        <end position="159"/>
    </location>
</feature>
<sequence>MITNGGDTTGAPFGRTVATLALVGMVVVGQMYVTIPLMPQIGVVWHISQEAATWATSAFALGYAVGSLTSGYLSKRHDIRVLMTGSIVLMAFVTALVPIATGLGGGSALRAAQGFLAGTFLPMAYSYLNARIPSRRIPLALTTVSCALGGTVVAGQAQAQLLTAGFGWRSVFWLTAPVLVIGAVIAWKVLLPGPGGRPAAAPPRGTSRLRRLIPLYLVALVVAGSLTGIYTGVQLYGPGQLVTDHGAMLALRASALPGLLVTVLLAPVLGAVAALLRAAGGFVVAGVGMLAAALFVDSAVGLGAALLVFVMGISVVSPAIVQTVGAAAGARQSVAIALYDLMLNLGSAAGVHLPSLLPDLADLAALIAGIIGVGAVIVLLSVGLSRRRGPARPVRYSTS</sequence>
<evidence type="ECO:0000256" key="2">
    <source>
        <dbReference type="ARBA" id="ARBA00008335"/>
    </source>
</evidence>
<dbReference type="Pfam" id="PF07690">
    <property type="entry name" value="MFS_1"/>
    <property type="match status" value="1"/>
</dbReference>
<accession>A0A3E0GXJ8</accession>
<evidence type="ECO:0000256" key="5">
    <source>
        <dbReference type="ARBA" id="ARBA00022692"/>
    </source>
</evidence>
<dbReference type="SUPFAM" id="SSF103473">
    <property type="entry name" value="MFS general substrate transporter"/>
    <property type="match status" value="1"/>
</dbReference>
<feature type="transmembrane region" description="Helical" evidence="8">
    <location>
        <begin position="333"/>
        <end position="351"/>
    </location>
</feature>
<evidence type="ECO:0000313" key="10">
    <source>
        <dbReference type="EMBL" id="REH29630.1"/>
    </source>
</evidence>